<evidence type="ECO:0000256" key="1">
    <source>
        <dbReference type="SAM" id="MobiDB-lite"/>
    </source>
</evidence>
<feature type="compositionally biased region" description="Polar residues" evidence="1">
    <location>
        <begin position="85"/>
        <end position="104"/>
    </location>
</feature>
<proteinExistence type="predicted"/>
<accession>A0AAV2H459</accession>
<organism evidence="2 3">
    <name type="scientific">Lymnaea stagnalis</name>
    <name type="common">Great pond snail</name>
    <name type="synonym">Helix stagnalis</name>
    <dbReference type="NCBI Taxonomy" id="6523"/>
    <lineage>
        <taxon>Eukaryota</taxon>
        <taxon>Metazoa</taxon>
        <taxon>Spiralia</taxon>
        <taxon>Lophotrochozoa</taxon>
        <taxon>Mollusca</taxon>
        <taxon>Gastropoda</taxon>
        <taxon>Heterobranchia</taxon>
        <taxon>Euthyneura</taxon>
        <taxon>Panpulmonata</taxon>
        <taxon>Hygrophila</taxon>
        <taxon>Lymnaeoidea</taxon>
        <taxon>Lymnaeidae</taxon>
        <taxon>Lymnaea</taxon>
    </lineage>
</organism>
<keyword evidence="3" id="KW-1185">Reference proteome</keyword>
<feature type="compositionally biased region" description="Low complexity" evidence="1">
    <location>
        <begin position="10"/>
        <end position="21"/>
    </location>
</feature>
<protein>
    <submittedName>
        <fullName evidence="2">Uncharacterized protein</fullName>
    </submittedName>
</protein>
<feature type="compositionally biased region" description="Low complexity" evidence="1">
    <location>
        <begin position="111"/>
        <end position="125"/>
    </location>
</feature>
<gene>
    <name evidence="2" type="ORF">GSLYS_00002617001</name>
</gene>
<dbReference type="Proteomes" id="UP001497497">
    <property type="component" value="Unassembled WGS sequence"/>
</dbReference>
<name>A0AAV2H459_LYMST</name>
<comment type="caution">
    <text evidence="2">The sequence shown here is derived from an EMBL/GenBank/DDBJ whole genome shotgun (WGS) entry which is preliminary data.</text>
</comment>
<feature type="compositionally biased region" description="Basic and acidic residues" evidence="1">
    <location>
        <begin position="41"/>
        <end position="56"/>
    </location>
</feature>
<evidence type="ECO:0000313" key="3">
    <source>
        <dbReference type="Proteomes" id="UP001497497"/>
    </source>
</evidence>
<feature type="region of interest" description="Disordered" evidence="1">
    <location>
        <begin position="1"/>
        <end position="136"/>
    </location>
</feature>
<feature type="compositionally biased region" description="Polar residues" evidence="1">
    <location>
        <begin position="126"/>
        <end position="136"/>
    </location>
</feature>
<dbReference type="EMBL" id="CAXITT010000033">
    <property type="protein sequence ID" value="CAL1528447.1"/>
    <property type="molecule type" value="Genomic_DNA"/>
</dbReference>
<evidence type="ECO:0000313" key="2">
    <source>
        <dbReference type="EMBL" id="CAL1528447.1"/>
    </source>
</evidence>
<dbReference type="AlphaFoldDB" id="A0AAV2H459"/>
<reference evidence="2 3" key="1">
    <citation type="submission" date="2024-04" db="EMBL/GenBank/DDBJ databases">
        <authorList>
            <consortium name="Genoscope - CEA"/>
            <person name="William W."/>
        </authorList>
    </citation>
    <scope>NUCLEOTIDE SEQUENCE [LARGE SCALE GENOMIC DNA]</scope>
</reference>
<sequence>MMSNYDMFESRGSSRSSRPRSLCARCGNLKEGRQQSPGRGSWREKGRELSLEVHGREGRRRNSSSESSNGRQRTSPLHCYIVPNGRTSTTTYSESFRSPTNQPLGTRHSRSVPSSPVSASPLWSPMSASPRSTPTYRQDNTQALLSKVPARLQNALPAAGKPSNTTYRDHFTWMS</sequence>